<comment type="caution">
    <text evidence="1">The sequence shown here is derived from an EMBL/GenBank/DDBJ whole genome shotgun (WGS) entry which is preliminary data.</text>
</comment>
<dbReference type="Proteomes" id="UP000242875">
    <property type="component" value="Unassembled WGS sequence"/>
</dbReference>
<evidence type="ECO:0000313" key="2">
    <source>
        <dbReference type="Proteomes" id="UP000242875"/>
    </source>
</evidence>
<evidence type="ECO:0000313" key="1">
    <source>
        <dbReference type="EMBL" id="OZJ03021.1"/>
    </source>
</evidence>
<accession>A0A261XXG7</accession>
<gene>
    <name evidence="1" type="ORF">BZG36_03967</name>
</gene>
<dbReference type="EMBL" id="MVBO01000110">
    <property type="protein sequence ID" value="OZJ03021.1"/>
    <property type="molecule type" value="Genomic_DNA"/>
</dbReference>
<keyword evidence="2" id="KW-1185">Reference proteome</keyword>
<organism evidence="1 2">
    <name type="scientific">Bifiguratus adelaidae</name>
    <dbReference type="NCBI Taxonomy" id="1938954"/>
    <lineage>
        <taxon>Eukaryota</taxon>
        <taxon>Fungi</taxon>
        <taxon>Fungi incertae sedis</taxon>
        <taxon>Mucoromycota</taxon>
        <taxon>Mucoromycotina</taxon>
        <taxon>Endogonomycetes</taxon>
        <taxon>Endogonales</taxon>
        <taxon>Endogonales incertae sedis</taxon>
        <taxon>Bifiguratus</taxon>
    </lineage>
</organism>
<name>A0A261XXG7_9FUNG</name>
<protein>
    <submittedName>
        <fullName evidence="1">Uncharacterized protein</fullName>
    </submittedName>
</protein>
<proteinExistence type="predicted"/>
<dbReference type="SUPFAM" id="SSF69322">
    <property type="entry name" value="Tricorn protease domain 2"/>
    <property type="match status" value="1"/>
</dbReference>
<reference evidence="1 2" key="1">
    <citation type="journal article" date="2017" name="Mycologia">
        <title>Bifiguratus adelaidae, gen. et sp. nov., a new member of Mucoromycotina in endophytic and soil-dwelling habitats.</title>
        <authorList>
            <person name="Torres-Cruz T.J."/>
            <person name="Billingsley Tobias T.L."/>
            <person name="Almatruk M."/>
            <person name="Hesse C."/>
            <person name="Kuske C.R."/>
            <person name="Desiro A."/>
            <person name="Benucci G.M."/>
            <person name="Bonito G."/>
            <person name="Stajich J.E."/>
            <person name="Dunlap C."/>
            <person name="Arnold A.E."/>
            <person name="Porras-Alfaro A."/>
        </authorList>
    </citation>
    <scope>NUCLEOTIDE SEQUENCE [LARGE SCALE GENOMIC DNA]</scope>
    <source>
        <strain evidence="1 2">AZ0501</strain>
    </source>
</reference>
<dbReference type="AlphaFoldDB" id="A0A261XXG7"/>
<sequence length="647" mass="73936">MTSEPGTKTDTVPAPDSPEDEIECVWWNRKQTQCAFCVEHDGWIHIYTCRSKTGFKRERVGILSLEDNEVDYNIEMACSEDCHWIVVAFNRRRYTFYDQVTVTKIHCFERLNEHYSPPVNALTLPSNECSRIRSLIIVKNVLYRVSAFNVHGRENDPDVTSGDIAGFQVDRYDLVRAQYLTHISMKLTPTVEHCQMMQSKIIAAAKRASESPYSSGSMSGHFLTEKVHLSDLGTICLIWQSKCAVKLIDIFTGKIVFSHYDDKGELLEYRWANESHILLQRPDRLMMFSMRTGCLISSIAAKNTKLYSCVVTCFEYSISEPSFGKVLQVYYREEWEEFCIMTIYDLATGCQITKSESGGAPVFPLLYRLGFGKLGSISFNKHYGRIFDDDEAKFPAQDMESTQTLQLRLPVDIPLDSLFRSSCFWPNDADMYDNTQYLTGELFISIPSFPIRYDAYGPGIRIRNNVMVKAFSTGLILAISQSIFESRARILIGWNTIFATNPRKRGRFLTFEYCTKFGSSIQEIDIQFMKSDPTCFKGTIKTNDSTTVRPFSNYLSEYHLRYFESQFSKRGKVEQQQDVSLGDSTHTLSKLDLLENNPTHSTTLSGCPTSEHASIGCLRNPNASHSSNLDSLYALREEQLKDMKEPH</sequence>